<dbReference type="PRINTS" id="PR01070">
    <property type="entry name" value="ACCCTRFRASEB"/>
</dbReference>
<keyword evidence="5" id="KW-1185">Reference proteome</keyword>
<reference evidence="4 5" key="1">
    <citation type="submission" date="2019-05" db="EMBL/GenBank/DDBJ databases">
        <title>Draft Genome Sequences of Six Type Strains of the Genus Massilia.</title>
        <authorList>
            <person name="Miess H."/>
            <person name="Frediansyhah A."/>
            <person name="Gross H."/>
        </authorList>
    </citation>
    <scope>NUCLEOTIDE SEQUENCE [LARGE SCALE GENOMIC DNA]</scope>
    <source>
        <strain evidence="4 5">DSMZ 26121</strain>
    </source>
</reference>
<name>A0A4P8HVY5_9BURK</name>
<gene>
    <name evidence="4" type="ORF">FCL38_30465</name>
    <name evidence="3" type="ORF">FHS02_002758</name>
</gene>
<dbReference type="SUPFAM" id="SSF52096">
    <property type="entry name" value="ClpP/crotonase"/>
    <property type="match status" value="1"/>
</dbReference>
<dbReference type="InterPro" id="IPR011762">
    <property type="entry name" value="COA_CT_N"/>
</dbReference>
<dbReference type="NCBIfam" id="TIGR03133">
    <property type="entry name" value="malonate_beta"/>
    <property type="match status" value="1"/>
</dbReference>
<dbReference type="PROSITE" id="PS50980">
    <property type="entry name" value="COA_CT_NTER"/>
    <property type="match status" value="1"/>
</dbReference>
<dbReference type="GO" id="GO:0006633">
    <property type="term" value="P:fatty acid biosynthetic process"/>
    <property type="evidence" value="ECO:0007669"/>
    <property type="project" value="InterPro"/>
</dbReference>
<dbReference type="AlphaFoldDB" id="A0A4P8HVY5"/>
<dbReference type="Pfam" id="PF01039">
    <property type="entry name" value="Carboxyl_trans"/>
    <property type="match status" value="1"/>
</dbReference>
<dbReference type="GO" id="GO:0016740">
    <property type="term" value="F:transferase activity"/>
    <property type="evidence" value="ECO:0007669"/>
    <property type="project" value="UniProtKB-KW"/>
</dbReference>
<dbReference type="Proteomes" id="UP000298763">
    <property type="component" value="Chromosome"/>
</dbReference>
<evidence type="ECO:0000313" key="5">
    <source>
        <dbReference type="Proteomes" id="UP000298763"/>
    </source>
</evidence>
<dbReference type="PANTHER" id="PTHR42995:SF1">
    <property type="entry name" value="MALONATE DECARBOXYLASE BETA SUBUNIT"/>
    <property type="match status" value="1"/>
</dbReference>
<dbReference type="Proteomes" id="UP000584325">
    <property type="component" value="Unassembled WGS sequence"/>
</dbReference>
<dbReference type="EMBL" id="CP040017">
    <property type="protein sequence ID" value="QCP14257.1"/>
    <property type="molecule type" value="Genomic_DNA"/>
</dbReference>
<evidence type="ECO:0000259" key="2">
    <source>
        <dbReference type="PROSITE" id="PS50980"/>
    </source>
</evidence>
<organism evidence="3 6">
    <name type="scientific">Pseudoduganella umbonata</name>
    <dbReference type="NCBI Taxonomy" id="864828"/>
    <lineage>
        <taxon>Bacteria</taxon>
        <taxon>Pseudomonadati</taxon>
        <taxon>Pseudomonadota</taxon>
        <taxon>Betaproteobacteria</taxon>
        <taxon>Burkholderiales</taxon>
        <taxon>Oxalobacteraceae</taxon>
        <taxon>Telluria group</taxon>
        <taxon>Pseudoduganella</taxon>
    </lineage>
</organism>
<keyword evidence="1" id="KW-0808">Transferase</keyword>
<dbReference type="OrthoDB" id="5502755at2"/>
<dbReference type="GO" id="GO:0003989">
    <property type="term" value="F:acetyl-CoA carboxylase activity"/>
    <property type="evidence" value="ECO:0007669"/>
    <property type="project" value="InterPro"/>
</dbReference>
<sequence>MSSYLELTARQRIPAIFDAGSFEEFLPPSARIVSPHLAQLDAPVSFDDGVVVGRGLLGGHVVFGAAQEGGFMGGSVGEVHGAKLVGMLRRAIDEQAHAVLLLLESGGVRLHEANAGLIAVSEVMRAMLDARAANIPVVALVGGANGCFGGMGISARCANTVIMSEEGRLAMSGPEVIETANGVEEFDSRDRALVWRTTGGKHRYLLGDCQVLVPDDTAAFRAAALQAIAEIRAGSASLSLEGLLEEQDLLARRLRDTAGLPDPVDVWRQLGVPDPAGVPMLDTDAFMQLAAPHRAGGPR</sequence>
<proteinExistence type="predicted"/>
<accession>A0A4P8HVY5</accession>
<dbReference type="GO" id="GO:2001295">
    <property type="term" value="P:malonyl-CoA biosynthetic process"/>
    <property type="evidence" value="ECO:0007669"/>
    <property type="project" value="TreeGrafter"/>
</dbReference>
<evidence type="ECO:0000313" key="4">
    <source>
        <dbReference type="EMBL" id="QCP14257.1"/>
    </source>
</evidence>
<feature type="domain" description="CoA carboxyltransferase N-terminal" evidence="2">
    <location>
        <begin position="1"/>
        <end position="236"/>
    </location>
</feature>
<keyword evidence="3" id="KW-0456">Lyase</keyword>
<dbReference type="RefSeq" id="WP_137317028.1">
    <property type="nucleotide sequence ID" value="NZ_CP040017.1"/>
</dbReference>
<dbReference type="InterPro" id="IPR029045">
    <property type="entry name" value="ClpP/crotonase-like_dom_sf"/>
</dbReference>
<dbReference type="InterPro" id="IPR000438">
    <property type="entry name" value="Acetyl_CoA_COase_Trfase_b_su"/>
</dbReference>
<dbReference type="NCBIfam" id="NF005530">
    <property type="entry name" value="PRK07189.1"/>
    <property type="match status" value="1"/>
</dbReference>
<dbReference type="EMBL" id="JACHXS010000004">
    <property type="protein sequence ID" value="MBB3221948.1"/>
    <property type="molecule type" value="Genomic_DNA"/>
</dbReference>
<evidence type="ECO:0000256" key="1">
    <source>
        <dbReference type="ARBA" id="ARBA00022679"/>
    </source>
</evidence>
<dbReference type="GO" id="GO:0009317">
    <property type="term" value="C:acetyl-CoA carboxylase complex"/>
    <property type="evidence" value="ECO:0007669"/>
    <property type="project" value="InterPro"/>
</dbReference>
<evidence type="ECO:0000313" key="6">
    <source>
        <dbReference type="Proteomes" id="UP000584325"/>
    </source>
</evidence>
<protein>
    <submittedName>
        <fullName evidence="4">Biotin-independent malonate decarboxylase subunit beta</fullName>
    </submittedName>
    <submittedName>
        <fullName evidence="3">Malonate decarboxylase beta subunit</fullName>
        <ecNumber evidence="3">4.1.1.87</ecNumber>
    </submittedName>
</protein>
<dbReference type="InterPro" id="IPR034733">
    <property type="entry name" value="AcCoA_carboxyl_beta"/>
</dbReference>
<reference evidence="3 6" key="2">
    <citation type="submission" date="2020-08" db="EMBL/GenBank/DDBJ databases">
        <title>Genomic Encyclopedia of Type Strains, Phase III (KMG-III): the genomes of soil and plant-associated and newly described type strains.</title>
        <authorList>
            <person name="Whitman W."/>
        </authorList>
    </citation>
    <scope>NUCLEOTIDE SEQUENCE [LARGE SCALE GENOMIC DNA]</scope>
    <source>
        <strain evidence="3 6">CECT 7753</strain>
    </source>
</reference>
<evidence type="ECO:0000313" key="3">
    <source>
        <dbReference type="EMBL" id="MBB3221948.1"/>
    </source>
</evidence>
<dbReference type="InterPro" id="IPR017556">
    <property type="entry name" value="Malonate_beta"/>
</dbReference>
<dbReference type="GO" id="GO:0016831">
    <property type="term" value="F:carboxy-lyase activity"/>
    <property type="evidence" value="ECO:0007669"/>
    <property type="project" value="InterPro"/>
</dbReference>
<dbReference type="Gene3D" id="3.90.226.10">
    <property type="entry name" value="2-enoyl-CoA Hydratase, Chain A, domain 1"/>
    <property type="match status" value="1"/>
</dbReference>
<dbReference type="PANTHER" id="PTHR42995">
    <property type="entry name" value="ACETYL-COENZYME A CARBOXYLASE CARBOXYL TRANSFERASE SUBUNIT BETA, CHLOROPLASTIC"/>
    <property type="match status" value="1"/>
</dbReference>
<dbReference type="GO" id="GO:0005975">
    <property type="term" value="P:carbohydrate metabolic process"/>
    <property type="evidence" value="ECO:0007669"/>
    <property type="project" value="InterPro"/>
</dbReference>
<dbReference type="EC" id="4.1.1.87" evidence="3"/>